<accession>A0A521CW38</accession>
<proteinExistence type="predicted"/>
<sequence length="82" mass="10007">MTPAYKIDFQLILYILFSISFLILIPTFFVDHHKKTVALEKKLIEIEEEINSKEITYKKNKMEFEQRELKHKKEIERYKSDL</sequence>
<keyword evidence="1" id="KW-0812">Transmembrane</keyword>
<reference evidence="3 4" key="1">
    <citation type="submission" date="2017-05" db="EMBL/GenBank/DDBJ databases">
        <authorList>
            <person name="Varghese N."/>
            <person name="Submissions S."/>
        </authorList>
    </citation>
    <scope>NUCLEOTIDE SEQUENCE [LARGE SCALE GENOMIC DNA]</scope>
    <source>
        <strain evidence="3 4">DSM 19382</strain>
    </source>
</reference>
<dbReference type="EMBL" id="FXTA01000002">
    <property type="protein sequence ID" value="SMO63643.1"/>
    <property type="molecule type" value="Genomic_DNA"/>
</dbReference>
<feature type="transmembrane region" description="Helical" evidence="1">
    <location>
        <begin position="12"/>
        <end position="30"/>
    </location>
</feature>
<keyword evidence="1" id="KW-1133">Transmembrane helix</keyword>
<evidence type="ECO:0000313" key="4">
    <source>
        <dbReference type="Proteomes" id="UP000317289"/>
    </source>
</evidence>
<reference evidence="2 5" key="2">
    <citation type="submission" date="2019-11" db="EMBL/GenBank/DDBJ databases">
        <title>Flavobacterium resistens genome.</title>
        <authorList>
            <person name="Wilson V.M."/>
            <person name="Newman J.D."/>
        </authorList>
    </citation>
    <scope>NUCLEOTIDE SEQUENCE [LARGE SCALE GENOMIC DNA]</scope>
    <source>
        <strain evidence="2 5">DSM 19382</strain>
    </source>
</reference>
<organism evidence="3 4">
    <name type="scientific">Flavobacterium resistens</name>
    <dbReference type="NCBI Taxonomy" id="443612"/>
    <lineage>
        <taxon>Bacteria</taxon>
        <taxon>Pseudomonadati</taxon>
        <taxon>Bacteroidota</taxon>
        <taxon>Flavobacteriia</taxon>
        <taxon>Flavobacteriales</taxon>
        <taxon>Flavobacteriaceae</taxon>
        <taxon>Flavobacterium</taxon>
    </lineage>
</organism>
<dbReference type="Proteomes" id="UP000317289">
    <property type="component" value="Unassembled WGS sequence"/>
</dbReference>
<evidence type="ECO:0000256" key="1">
    <source>
        <dbReference type="SAM" id="Phobius"/>
    </source>
</evidence>
<dbReference type="EMBL" id="WKKG01000001">
    <property type="protein sequence ID" value="MRX67051.1"/>
    <property type="molecule type" value="Genomic_DNA"/>
</dbReference>
<keyword evidence="5" id="KW-1185">Reference proteome</keyword>
<dbReference type="RefSeq" id="WP_142450613.1">
    <property type="nucleotide sequence ID" value="NZ_FXTA01000002.1"/>
</dbReference>
<evidence type="ECO:0000313" key="3">
    <source>
        <dbReference type="EMBL" id="SMO63643.1"/>
    </source>
</evidence>
<dbReference type="Proteomes" id="UP000468990">
    <property type="component" value="Unassembled WGS sequence"/>
</dbReference>
<protein>
    <submittedName>
        <fullName evidence="3">Uncharacterized protein</fullName>
    </submittedName>
</protein>
<evidence type="ECO:0000313" key="5">
    <source>
        <dbReference type="Proteomes" id="UP000468990"/>
    </source>
</evidence>
<gene>
    <name evidence="2" type="ORF">GJU42_03640</name>
    <name evidence="3" type="ORF">SAMN06265349_102984</name>
</gene>
<dbReference type="AlphaFoldDB" id="A0A521CW38"/>
<evidence type="ECO:0000313" key="2">
    <source>
        <dbReference type="EMBL" id="MRX67051.1"/>
    </source>
</evidence>
<keyword evidence="1" id="KW-0472">Membrane</keyword>
<name>A0A521CW38_9FLAO</name>